<proteinExistence type="predicted"/>
<dbReference type="EMBL" id="LAZR01005323">
    <property type="protein sequence ID" value="KKN00894.1"/>
    <property type="molecule type" value="Genomic_DNA"/>
</dbReference>
<dbReference type="AlphaFoldDB" id="A0A0F9M5E9"/>
<gene>
    <name evidence="1" type="ORF">LCGC14_1133230</name>
</gene>
<name>A0A0F9M5E9_9ZZZZ</name>
<protein>
    <submittedName>
        <fullName evidence="1">Uncharacterized protein</fullName>
    </submittedName>
</protein>
<accession>A0A0F9M5E9</accession>
<reference evidence="1" key="1">
    <citation type="journal article" date="2015" name="Nature">
        <title>Complex archaea that bridge the gap between prokaryotes and eukaryotes.</title>
        <authorList>
            <person name="Spang A."/>
            <person name="Saw J.H."/>
            <person name="Jorgensen S.L."/>
            <person name="Zaremba-Niedzwiedzka K."/>
            <person name="Martijn J."/>
            <person name="Lind A.E."/>
            <person name="van Eijk R."/>
            <person name="Schleper C."/>
            <person name="Guy L."/>
            <person name="Ettema T.J."/>
        </authorList>
    </citation>
    <scope>NUCLEOTIDE SEQUENCE</scope>
</reference>
<organism evidence="1">
    <name type="scientific">marine sediment metagenome</name>
    <dbReference type="NCBI Taxonomy" id="412755"/>
    <lineage>
        <taxon>unclassified sequences</taxon>
        <taxon>metagenomes</taxon>
        <taxon>ecological metagenomes</taxon>
    </lineage>
</organism>
<evidence type="ECO:0000313" key="1">
    <source>
        <dbReference type="EMBL" id="KKN00894.1"/>
    </source>
</evidence>
<sequence>MKNYWIEYSNRRGNVDLDDYDHEDWLDYLNLYETSWILFAGKTIHNNEPSGWPGIN</sequence>
<comment type="caution">
    <text evidence="1">The sequence shown here is derived from an EMBL/GenBank/DDBJ whole genome shotgun (WGS) entry which is preliminary data.</text>
</comment>